<evidence type="ECO:0000313" key="4">
    <source>
        <dbReference type="EMBL" id="TKK86263.1"/>
    </source>
</evidence>
<dbReference type="Pfam" id="PF13561">
    <property type="entry name" value="adh_short_C2"/>
    <property type="match status" value="1"/>
</dbReference>
<dbReference type="PRINTS" id="PR00081">
    <property type="entry name" value="GDHRDH"/>
</dbReference>
<name>A0A4V5UYW1_9ACTN</name>
<evidence type="ECO:0000313" key="5">
    <source>
        <dbReference type="Proteomes" id="UP000308705"/>
    </source>
</evidence>
<gene>
    <name evidence="4" type="ORF">FDA94_22350</name>
</gene>
<dbReference type="SMART" id="SM00822">
    <property type="entry name" value="PKS_KR"/>
    <property type="match status" value="1"/>
</dbReference>
<dbReference type="PANTHER" id="PTHR43639">
    <property type="entry name" value="OXIDOREDUCTASE, SHORT-CHAIN DEHYDROGENASE/REDUCTASE FAMILY (AFU_ORTHOLOGUE AFUA_5G02870)"/>
    <property type="match status" value="1"/>
</dbReference>
<dbReference type="PROSITE" id="PS00061">
    <property type="entry name" value="ADH_SHORT"/>
    <property type="match status" value="1"/>
</dbReference>
<proteinExistence type="inferred from homology"/>
<dbReference type="InterPro" id="IPR002347">
    <property type="entry name" value="SDR_fam"/>
</dbReference>
<accession>A0A4V5UYW1</accession>
<dbReference type="GO" id="GO:0016491">
    <property type="term" value="F:oxidoreductase activity"/>
    <property type="evidence" value="ECO:0007669"/>
    <property type="project" value="UniProtKB-KW"/>
</dbReference>
<reference evidence="4 5" key="1">
    <citation type="submission" date="2019-04" db="EMBL/GenBank/DDBJ databases">
        <title>Herbidospora sp. NEAU-GS14.nov., a novel actinomycete isolated from soil.</title>
        <authorList>
            <person name="Han L."/>
        </authorList>
    </citation>
    <scope>NUCLEOTIDE SEQUENCE [LARGE SCALE GENOMIC DNA]</scope>
    <source>
        <strain evidence="4 5">NEAU-GS14</strain>
    </source>
</reference>
<keyword evidence="5" id="KW-1185">Reference proteome</keyword>
<dbReference type="FunFam" id="3.40.50.720:FF:000084">
    <property type="entry name" value="Short-chain dehydrogenase reductase"/>
    <property type="match status" value="1"/>
</dbReference>
<dbReference type="CDD" id="cd05233">
    <property type="entry name" value="SDR_c"/>
    <property type="match status" value="1"/>
</dbReference>
<dbReference type="Gene3D" id="3.40.50.720">
    <property type="entry name" value="NAD(P)-binding Rossmann-like Domain"/>
    <property type="match status" value="1"/>
</dbReference>
<dbReference type="Proteomes" id="UP000308705">
    <property type="component" value="Unassembled WGS sequence"/>
</dbReference>
<dbReference type="OrthoDB" id="9803333at2"/>
<evidence type="ECO:0000256" key="2">
    <source>
        <dbReference type="ARBA" id="ARBA00023002"/>
    </source>
</evidence>
<feature type="domain" description="Ketoreductase" evidence="3">
    <location>
        <begin position="6"/>
        <end position="180"/>
    </location>
</feature>
<keyword evidence="2" id="KW-0560">Oxidoreductase</keyword>
<dbReference type="PRINTS" id="PR00080">
    <property type="entry name" value="SDRFAMILY"/>
</dbReference>
<dbReference type="PANTHER" id="PTHR43639:SF1">
    <property type="entry name" value="SHORT-CHAIN DEHYDROGENASE_REDUCTASE FAMILY PROTEIN"/>
    <property type="match status" value="1"/>
</dbReference>
<dbReference type="InterPro" id="IPR036291">
    <property type="entry name" value="NAD(P)-bd_dom_sf"/>
</dbReference>
<dbReference type="AlphaFoldDB" id="A0A4V5UYW1"/>
<dbReference type="InterPro" id="IPR020904">
    <property type="entry name" value="Sc_DH/Rdtase_CS"/>
</dbReference>
<protein>
    <submittedName>
        <fullName evidence="4">SDR family oxidoreductase</fullName>
    </submittedName>
</protein>
<evidence type="ECO:0000256" key="1">
    <source>
        <dbReference type="ARBA" id="ARBA00006484"/>
    </source>
</evidence>
<comment type="caution">
    <text evidence="4">The sequence shown here is derived from an EMBL/GenBank/DDBJ whole genome shotgun (WGS) entry which is preliminary data.</text>
</comment>
<sequence length="238" mass="24769">MRLSGKIALVTGGTSGIGEGIARRFGAEGATVVLTGRRADLGDQIAKEIGAATFVPGDLTSPETRHALVAAVEAHGGLDVLVNNAAAFGDTLTDQVTDDEFDRIVGLNFRAAYLVTRDVVPYLIRKPGGRIVNISSIGVTRAWPGASVYNASKAALESLTQTWAHEYGPYGLTANALTLPIVDAPMSLAAREHVDLEAIPSRRIGTVADVADMAVFLAGDESGYLNGARIPLDGGQTA</sequence>
<dbReference type="InterPro" id="IPR057326">
    <property type="entry name" value="KR_dom"/>
</dbReference>
<organism evidence="4 5">
    <name type="scientific">Herbidospora galbida</name>
    <dbReference type="NCBI Taxonomy" id="2575442"/>
    <lineage>
        <taxon>Bacteria</taxon>
        <taxon>Bacillati</taxon>
        <taxon>Actinomycetota</taxon>
        <taxon>Actinomycetes</taxon>
        <taxon>Streptosporangiales</taxon>
        <taxon>Streptosporangiaceae</taxon>
        <taxon>Herbidospora</taxon>
    </lineage>
</organism>
<dbReference type="SUPFAM" id="SSF51735">
    <property type="entry name" value="NAD(P)-binding Rossmann-fold domains"/>
    <property type="match status" value="1"/>
</dbReference>
<dbReference type="EMBL" id="SZQA01000022">
    <property type="protein sequence ID" value="TKK86263.1"/>
    <property type="molecule type" value="Genomic_DNA"/>
</dbReference>
<evidence type="ECO:0000259" key="3">
    <source>
        <dbReference type="SMART" id="SM00822"/>
    </source>
</evidence>
<dbReference type="RefSeq" id="WP_137249034.1">
    <property type="nucleotide sequence ID" value="NZ_SZQA01000022.1"/>
</dbReference>
<comment type="similarity">
    <text evidence="1">Belongs to the short-chain dehydrogenases/reductases (SDR) family.</text>
</comment>